<protein>
    <recommendedName>
        <fullName evidence="4 11">Condensin complex subunit 2</fullName>
    </recommendedName>
</protein>
<feature type="compositionally biased region" description="Acidic residues" evidence="12">
    <location>
        <begin position="78"/>
        <end position="88"/>
    </location>
</feature>
<dbReference type="PANTHER" id="PTHR13108">
    <property type="entry name" value="CONDENSIN COMPLEX SUBUNIT 2"/>
    <property type="match status" value="1"/>
</dbReference>
<evidence type="ECO:0000313" key="13">
    <source>
        <dbReference type="EMBL" id="CCO19898.1"/>
    </source>
</evidence>
<feature type="region of interest" description="Disordered" evidence="12">
    <location>
        <begin position="201"/>
        <end position="249"/>
    </location>
</feature>
<organism evidence="13 14">
    <name type="scientific">Bathycoccus prasinos</name>
    <dbReference type="NCBI Taxonomy" id="41875"/>
    <lineage>
        <taxon>Eukaryota</taxon>
        <taxon>Viridiplantae</taxon>
        <taxon>Chlorophyta</taxon>
        <taxon>Mamiellophyceae</taxon>
        <taxon>Mamiellales</taxon>
        <taxon>Bathycoccaceae</taxon>
        <taxon>Bathycoccus</taxon>
    </lineage>
</organism>
<accession>K8FCW7</accession>
<name>K8FCW7_9CHLO</name>
<keyword evidence="9 11" id="KW-0226">DNA condensation</keyword>
<dbReference type="GO" id="GO:0000796">
    <property type="term" value="C:condensin complex"/>
    <property type="evidence" value="ECO:0007669"/>
    <property type="project" value="InterPro"/>
</dbReference>
<evidence type="ECO:0000256" key="7">
    <source>
        <dbReference type="ARBA" id="ARBA00022618"/>
    </source>
</evidence>
<feature type="compositionally biased region" description="Basic and acidic residues" evidence="12">
    <location>
        <begin position="524"/>
        <end position="533"/>
    </location>
</feature>
<dbReference type="EMBL" id="FO082264">
    <property type="protein sequence ID" value="CCO19898.1"/>
    <property type="molecule type" value="Genomic_DNA"/>
</dbReference>
<dbReference type="InterPro" id="IPR022816">
    <property type="entry name" value="Condensin_barren_su2"/>
</dbReference>
<dbReference type="PANTHER" id="PTHR13108:SF9">
    <property type="entry name" value="CONDENSIN COMPLEX SUBUNIT 2"/>
    <property type="match status" value="1"/>
</dbReference>
<evidence type="ECO:0000256" key="5">
    <source>
        <dbReference type="ARBA" id="ARBA00022454"/>
    </source>
</evidence>
<feature type="region of interest" description="Disordered" evidence="12">
    <location>
        <begin position="1"/>
        <end position="117"/>
    </location>
</feature>
<evidence type="ECO:0000256" key="11">
    <source>
        <dbReference type="PIRNR" id="PIRNR017126"/>
    </source>
</evidence>
<dbReference type="eggNOG" id="KOG2328">
    <property type="taxonomic scope" value="Eukaryota"/>
</dbReference>
<gene>
    <name evidence="13" type="ordered locus">Bathy15g00650</name>
</gene>
<keyword evidence="8 11" id="KW-0498">Mitosis</keyword>
<dbReference type="GO" id="GO:0005737">
    <property type="term" value="C:cytoplasm"/>
    <property type="evidence" value="ECO:0007669"/>
    <property type="project" value="UniProtKB-SubCell"/>
</dbReference>
<dbReference type="GO" id="GO:0051301">
    <property type="term" value="P:cell division"/>
    <property type="evidence" value="ECO:0007669"/>
    <property type="project" value="UniProtKB-KW"/>
</dbReference>
<feature type="compositionally biased region" description="Basic and acidic residues" evidence="12">
    <location>
        <begin position="89"/>
        <end position="103"/>
    </location>
</feature>
<sequence>MTNNNNNNRQQSGGRKAKTPLKSPLAVVGLLSPNDDTLERQQSMKKRQTVSAFRRELSKNVEKQLENIDVANLSSSSSDEEEDDGEENADGHENVEKAGGREKQRQKKKAAATTNKPKLTQDAVMNLYANCIKLASENKINAKNTWSLALIDHISDIVKNEKDEDDNTNFQKASCTLEAGVKIYASRVDSFHSETFRMLGGISNASGNNGEDEENMDDPRRGSGDGAEEFDEDGNPIPKQKKQSTRSSNVVTLENPENHTMKVMDDVVHVDPLFKKTSSMFDEGGASGLLLNNLAVHKGCNICFDSEEVPDYTRGDDLEGGAGTFDLSQMSREIANAFAVGQTRTRITPSIDIVHEMLAEVTGVPYNKPGSENMGGGATTSSNATAAEGGDDFFGGASDQGAITFAEYDEDDEDNVPSGGDGDDVFNVNVEEEDWGLGDGAGGFGDNDDENDWGRLGNDEEDDYENNLTADTGSLDWVANVAIGGKHAWAGPSHWHFKKTSAASTSQVTKYDENGEPIKASAAGDKEKKKRGERDLTYDFENLPELDDKRFDMAEDPNDLLLKSELTTSDTLLPPDLGYEAEDLIKLFLKPQFVNTVMAPKRAAVRSEINFHDNDNNLFIPNNDDGFDGGDFGGGFDDDDIQRDEDGNELVGAAGGWNDDGDNGLVDAPRKVEKIEVNYARTTKVVDIRALKQTIWKDLEEENATMEQKHSFHEILSQFPEENPAGRLEDISVHMAFICALHLANEHGLVIKSVPEMNDLVISNVPTEA</sequence>
<keyword evidence="7 11" id="KW-0132">Cell division</keyword>
<evidence type="ECO:0000256" key="6">
    <source>
        <dbReference type="ARBA" id="ARBA00022490"/>
    </source>
</evidence>
<evidence type="ECO:0000256" key="1">
    <source>
        <dbReference type="ARBA" id="ARBA00004286"/>
    </source>
</evidence>
<dbReference type="PIRSF" id="PIRSF017126">
    <property type="entry name" value="Condensin_H"/>
    <property type="match status" value="1"/>
</dbReference>
<dbReference type="OrthoDB" id="362021at2759"/>
<dbReference type="RefSeq" id="XP_007508812.1">
    <property type="nucleotide sequence ID" value="XM_007508750.1"/>
</dbReference>
<evidence type="ECO:0000256" key="12">
    <source>
        <dbReference type="SAM" id="MobiDB-lite"/>
    </source>
</evidence>
<dbReference type="GO" id="GO:0007076">
    <property type="term" value="P:mitotic chromosome condensation"/>
    <property type="evidence" value="ECO:0007669"/>
    <property type="project" value="InterPro"/>
</dbReference>
<keyword evidence="10 11" id="KW-0131">Cell cycle</keyword>
<feature type="region of interest" description="Disordered" evidence="12">
    <location>
        <begin position="437"/>
        <end position="460"/>
    </location>
</feature>
<dbReference type="Proteomes" id="UP000198341">
    <property type="component" value="Chromosome 15"/>
</dbReference>
<dbReference type="Pfam" id="PF05786">
    <property type="entry name" value="Cnd2"/>
    <property type="match status" value="1"/>
</dbReference>
<evidence type="ECO:0000256" key="10">
    <source>
        <dbReference type="ARBA" id="ARBA00023306"/>
    </source>
</evidence>
<evidence type="ECO:0000256" key="3">
    <source>
        <dbReference type="ARBA" id="ARBA00009471"/>
    </source>
</evidence>
<dbReference type="KEGG" id="bpg:Bathy15g00650"/>
<reference evidence="13 14" key="1">
    <citation type="submission" date="2011-10" db="EMBL/GenBank/DDBJ databases">
        <authorList>
            <person name="Genoscope - CEA"/>
        </authorList>
    </citation>
    <scope>NUCLEOTIDE SEQUENCE [LARGE SCALE GENOMIC DNA]</scope>
    <source>
        <strain evidence="13 14">RCC 1105</strain>
    </source>
</reference>
<keyword evidence="5" id="KW-0158">Chromosome</keyword>
<dbReference type="GeneID" id="19011558"/>
<comment type="similarity">
    <text evidence="3 11">Belongs to the CND2 (condensin subunit 2) family.</text>
</comment>
<proteinExistence type="inferred from homology"/>
<evidence type="ECO:0000256" key="2">
    <source>
        <dbReference type="ARBA" id="ARBA00004496"/>
    </source>
</evidence>
<dbReference type="STRING" id="41875.K8FCW7"/>
<evidence type="ECO:0000256" key="4">
    <source>
        <dbReference type="ARBA" id="ARBA00016065"/>
    </source>
</evidence>
<comment type="subcellular location">
    <subcellularLocation>
        <location evidence="1">Chromosome</location>
    </subcellularLocation>
    <subcellularLocation>
        <location evidence="2">Cytoplasm</location>
    </subcellularLocation>
</comment>
<dbReference type="AlphaFoldDB" id="K8FCW7"/>
<keyword evidence="14" id="KW-1185">Reference proteome</keyword>
<comment type="function">
    <text evidence="11">Regulatory subunit of the condensin complex, a complex required for conversion of interphase chromatin into mitotic-like condense chromosomes.</text>
</comment>
<evidence type="ECO:0000256" key="9">
    <source>
        <dbReference type="ARBA" id="ARBA00023067"/>
    </source>
</evidence>
<evidence type="ECO:0000256" key="8">
    <source>
        <dbReference type="ARBA" id="ARBA00022776"/>
    </source>
</evidence>
<feature type="region of interest" description="Disordered" evidence="12">
    <location>
        <begin position="504"/>
        <end position="533"/>
    </location>
</feature>
<evidence type="ECO:0000313" key="14">
    <source>
        <dbReference type="Proteomes" id="UP000198341"/>
    </source>
</evidence>
<keyword evidence="6" id="KW-0963">Cytoplasm</keyword>
<dbReference type="GO" id="GO:0003682">
    <property type="term" value="F:chromatin binding"/>
    <property type="evidence" value="ECO:0007669"/>
    <property type="project" value="TreeGrafter"/>
</dbReference>
<feature type="compositionally biased region" description="Basic and acidic residues" evidence="12">
    <location>
        <begin position="53"/>
        <end position="66"/>
    </location>
</feature>